<dbReference type="EMBL" id="JBAMMX010000006">
    <property type="protein sequence ID" value="KAK6938426.1"/>
    <property type="molecule type" value="Genomic_DNA"/>
</dbReference>
<name>A0AAN8VZ29_9MAGN</name>
<proteinExistence type="predicted"/>
<evidence type="ECO:0000313" key="1">
    <source>
        <dbReference type="EMBL" id="KAK6938426.1"/>
    </source>
</evidence>
<evidence type="ECO:0000313" key="2">
    <source>
        <dbReference type="Proteomes" id="UP001370490"/>
    </source>
</evidence>
<dbReference type="Proteomes" id="UP001370490">
    <property type="component" value="Unassembled WGS sequence"/>
</dbReference>
<keyword evidence="2" id="KW-1185">Reference proteome</keyword>
<comment type="caution">
    <text evidence="1">The sequence shown here is derived from an EMBL/GenBank/DDBJ whole genome shotgun (WGS) entry which is preliminary data.</text>
</comment>
<gene>
    <name evidence="1" type="ORF">RJ641_031934</name>
</gene>
<organism evidence="1 2">
    <name type="scientific">Dillenia turbinata</name>
    <dbReference type="NCBI Taxonomy" id="194707"/>
    <lineage>
        <taxon>Eukaryota</taxon>
        <taxon>Viridiplantae</taxon>
        <taxon>Streptophyta</taxon>
        <taxon>Embryophyta</taxon>
        <taxon>Tracheophyta</taxon>
        <taxon>Spermatophyta</taxon>
        <taxon>Magnoliopsida</taxon>
        <taxon>eudicotyledons</taxon>
        <taxon>Gunneridae</taxon>
        <taxon>Pentapetalae</taxon>
        <taxon>Dilleniales</taxon>
        <taxon>Dilleniaceae</taxon>
        <taxon>Dillenia</taxon>
    </lineage>
</organism>
<dbReference type="AlphaFoldDB" id="A0AAN8VZ29"/>
<protein>
    <submittedName>
        <fullName evidence="1">Uncharacterized protein</fullName>
    </submittedName>
</protein>
<sequence>MGAGTRVVVATQKSRLAFFKSHSTVASFSSSASVRDITNKDEWEQAYRYEIPGFFSILRH</sequence>
<reference evidence="1 2" key="1">
    <citation type="submission" date="2023-12" db="EMBL/GenBank/DDBJ databases">
        <title>A high-quality genome assembly for Dillenia turbinata (Dilleniales).</title>
        <authorList>
            <person name="Chanderbali A."/>
        </authorList>
    </citation>
    <scope>NUCLEOTIDE SEQUENCE [LARGE SCALE GENOMIC DNA]</scope>
    <source>
        <strain evidence="1">LSX21</strain>
        <tissue evidence="1">Leaf</tissue>
    </source>
</reference>
<accession>A0AAN8VZ29</accession>